<name>A0A7W5Z1S9_9HYPH</name>
<dbReference type="Proteomes" id="UP000537592">
    <property type="component" value="Unassembled WGS sequence"/>
</dbReference>
<evidence type="ECO:0000256" key="2">
    <source>
        <dbReference type="SAM" id="Phobius"/>
    </source>
</evidence>
<keyword evidence="2" id="KW-1133">Transmembrane helix</keyword>
<dbReference type="EMBL" id="JACICC010000001">
    <property type="protein sequence ID" value="MBB3808409.1"/>
    <property type="molecule type" value="Genomic_DNA"/>
</dbReference>
<protein>
    <submittedName>
        <fullName evidence="3">Uncharacterized protein HemX</fullName>
    </submittedName>
</protein>
<feature type="transmembrane region" description="Helical" evidence="2">
    <location>
        <begin position="52"/>
        <end position="71"/>
    </location>
</feature>
<evidence type="ECO:0000313" key="3">
    <source>
        <dbReference type="EMBL" id="MBB3808409.1"/>
    </source>
</evidence>
<proteinExistence type="predicted"/>
<comment type="caution">
    <text evidence="3">The sequence shown here is derived from an EMBL/GenBank/DDBJ whole genome shotgun (WGS) entry which is preliminary data.</text>
</comment>
<keyword evidence="2" id="KW-0812">Transmembrane</keyword>
<keyword evidence="4" id="KW-1185">Reference proteome</keyword>
<keyword evidence="2" id="KW-0472">Membrane</keyword>
<reference evidence="3 4" key="1">
    <citation type="submission" date="2020-08" db="EMBL/GenBank/DDBJ databases">
        <title>Genomic Encyclopedia of Type Strains, Phase IV (KMG-IV): sequencing the most valuable type-strain genomes for metagenomic binning, comparative biology and taxonomic classification.</title>
        <authorList>
            <person name="Goeker M."/>
        </authorList>
    </citation>
    <scope>NUCLEOTIDE SEQUENCE [LARGE SCALE GENOMIC DNA]</scope>
    <source>
        <strain evidence="3 4">DSM 28760</strain>
    </source>
</reference>
<accession>A0A7W5Z1S9</accession>
<organism evidence="3 4">
    <name type="scientific">Pseudochelatococcus contaminans</name>
    <dbReference type="NCBI Taxonomy" id="1538103"/>
    <lineage>
        <taxon>Bacteria</taxon>
        <taxon>Pseudomonadati</taxon>
        <taxon>Pseudomonadota</taxon>
        <taxon>Alphaproteobacteria</taxon>
        <taxon>Hyphomicrobiales</taxon>
        <taxon>Chelatococcaceae</taxon>
        <taxon>Pseudochelatococcus</taxon>
    </lineage>
</organism>
<feature type="region of interest" description="Disordered" evidence="1">
    <location>
        <begin position="81"/>
        <end position="103"/>
    </location>
</feature>
<evidence type="ECO:0000313" key="4">
    <source>
        <dbReference type="Proteomes" id="UP000537592"/>
    </source>
</evidence>
<sequence>MIVLAHHGATHYILHRNTQRQWRVSLPPAGMIRRSMTMNAAAIKPRQAGKRYLVPAIAFCMAFAMGGVALAQTNRQQFELRDSSRQIQQQLDNQQRSQQQQFQYNQLRDQQLRQQQFPPMPAPSIGIQSPRH</sequence>
<feature type="compositionally biased region" description="Low complexity" evidence="1">
    <location>
        <begin position="85"/>
        <end position="103"/>
    </location>
</feature>
<gene>
    <name evidence="3" type="ORF">FHS81_000463</name>
</gene>
<evidence type="ECO:0000256" key="1">
    <source>
        <dbReference type="SAM" id="MobiDB-lite"/>
    </source>
</evidence>
<dbReference type="AlphaFoldDB" id="A0A7W5Z1S9"/>